<comment type="similarity">
    <text evidence="2">Belongs to the HAD-like hydrolase superfamily. CbbY/CbbZ/Gph/YieH family.</text>
</comment>
<dbReference type="NCBIfam" id="TIGR01549">
    <property type="entry name" value="HAD-SF-IA-v1"/>
    <property type="match status" value="1"/>
</dbReference>
<sequence>MGVEFAGILKGQINLSSKDLEMETCLIFDLDGTLVDSEPLCSQAFLDLLPEINVPLYELMRRFRGRKLSAILEDLECILGRSLPEGFEKTYRAQVELLFNAELEAFPGVHEALSDIPMRMCVASSGPRAKIEAALEKTNLSQFFGSRIFSSYEVGSWKPEPGLFLYAAKALQFAPERCIVVEDSDVGVRAAKSAGMKVLRFCDGPDHKVNADTFSSYKQLTGLLSVIVPQS</sequence>
<dbReference type="SUPFAM" id="SSF56784">
    <property type="entry name" value="HAD-like"/>
    <property type="match status" value="1"/>
</dbReference>
<organism evidence="5 6">
    <name type="scientific">Pseudovibrio axinellae</name>
    <dbReference type="NCBI Taxonomy" id="989403"/>
    <lineage>
        <taxon>Bacteria</taxon>
        <taxon>Pseudomonadati</taxon>
        <taxon>Pseudomonadota</taxon>
        <taxon>Alphaproteobacteria</taxon>
        <taxon>Hyphomicrobiales</taxon>
        <taxon>Stappiaceae</taxon>
        <taxon>Pseudovibrio</taxon>
    </lineage>
</organism>
<comment type="cofactor">
    <cofactor evidence="1">
        <name>Mg(2+)</name>
        <dbReference type="ChEBI" id="CHEBI:18420"/>
    </cofactor>
</comment>
<dbReference type="InterPro" id="IPR036412">
    <property type="entry name" value="HAD-like_sf"/>
</dbReference>
<reference evidence="5 6" key="1">
    <citation type="journal article" date="2016" name="Front. Microbiol.">
        <title>Comparative Genomic Analysis Reveals a Diverse Repertoire of Genes Involved in Prokaryote-Eukaryote Interactions within the Pseudovibrio Genus.</title>
        <authorList>
            <person name="Romano S."/>
            <person name="Fernandez-Guerra A."/>
            <person name="Reen F.J."/>
            <person name="Glockner F.O."/>
            <person name="Crowley S.P."/>
            <person name="O'Sullivan O."/>
            <person name="Cotter P.D."/>
            <person name="Adams C."/>
            <person name="Dobson A.D."/>
            <person name="O'Gara F."/>
        </authorList>
    </citation>
    <scope>NUCLEOTIDE SEQUENCE [LARGE SCALE GENOMIC DNA]</scope>
    <source>
        <strain evidence="5 6">Ad2</strain>
    </source>
</reference>
<evidence type="ECO:0000256" key="4">
    <source>
        <dbReference type="ARBA" id="ARBA00022842"/>
    </source>
</evidence>
<accession>A0A166AZK0</accession>
<dbReference type="SFLD" id="SFLDG01129">
    <property type="entry name" value="C1.5:_HAD__Beta-PGM__Phosphata"/>
    <property type="match status" value="1"/>
</dbReference>
<proteinExistence type="inferred from homology"/>
<dbReference type="InterPro" id="IPR023198">
    <property type="entry name" value="PGP-like_dom2"/>
</dbReference>
<dbReference type="EMBL" id="LMCB01000003">
    <property type="protein sequence ID" value="KZL21751.1"/>
    <property type="molecule type" value="Genomic_DNA"/>
</dbReference>
<protein>
    <submittedName>
        <fullName evidence="5">6-phosphogluconate phosphatase</fullName>
        <ecNumber evidence="5">3.1.3.-</ecNumber>
    </submittedName>
</protein>
<dbReference type="PATRIC" id="fig|989403.3.peg.396"/>
<dbReference type="AlphaFoldDB" id="A0A166AZK0"/>
<dbReference type="Gene3D" id="3.40.50.1000">
    <property type="entry name" value="HAD superfamily/HAD-like"/>
    <property type="match status" value="1"/>
</dbReference>
<keyword evidence="4" id="KW-0460">Magnesium</keyword>
<dbReference type="Proteomes" id="UP000076577">
    <property type="component" value="Unassembled WGS sequence"/>
</dbReference>
<dbReference type="SFLD" id="SFLDS00003">
    <property type="entry name" value="Haloacid_Dehalogenase"/>
    <property type="match status" value="1"/>
</dbReference>
<dbReference type="InterPro" id="IPR023214">
    <property type="entry name" value="HAD_sf"/>
</dbReference>
<dbReference type="STRING" id="989403.SAMN05421798_102167"/>
<keyword evidence="5" id="KW-0378">Hydrolase</keyword>
<dbReference type="GO" id="GO:0016787">
    <property type="term" value="F:hydrolase activity"/>
    <property type="evidence" value="ECO:0007669"/>
    <property type="project" value="UniProtKB-KW"/>
</dbReference>
<name>A0A166AZK0_9HYPH</name>
<keyword evidence="3" id="KW-0479">Metal-binding</keyword>
<dbReference type="Pfam" id="PF00702">
    <property type="entry name" value="Hydrolase"/>
    <property type="match status" value="1"/>
</dbReference>
<comment type="caution">
    <text evidence="5">The sequence shown here is derived from an EMBL/GenBank/DDBJ whole genome shotgun (WGS) entry which is preliminary data.</text>
</comment>
<dbReference type="InterPro" id="IPR051600">
    <property type="entry name" value="Beta-PGM-like"/>
</dbReference>
<evidence type="ECO:0000313" key="6">
    <source>
        <dbReference type="Proteomes" id="UP000076577"/>
    </source>
</evidence>
<gene>
    <name evidence="5" type="primary">yieH_1</name>
    <name evidence="5" type="ORF">PsAD2_00375</name>
</gene>
<dbReference type="CDD" id="cd07526">
    <property type="entry name" value="HAD_BPGM_like"/>
    <property type="match status" value="1"/>
</dbReference>
<evidence type="ECO:0000256" key="2">
    <source>
        <dbReference type="ARBA" id="ARBA00006171"/>
    </source>
</evidence>
<keyword evidence="6" id="KW-1185">Reference proteome</keyword>
<dbReference type="NCBIfam" id="TIGR01509">
    <property type="entry name" value="HAD-SF-IA-v3"/>
    <property type="match status" value="1"/>
</dbReference>
<evidence type="ECO:0000256" key="1">
    <source>
        <dbReference type="ARBA" id="ARBA00001946"/>
    </source>
</evidence>
<evidence type="ECO:0000256" key="3">
    <source>
        <dbReference type="ARBA" id="ARBA00022723"/>
    </source>
</evidence>
<dbReference type="Gene3D" id="1.10.150.240">
    <property type="entry name" value="Putative phosphatase, domain 2"/>
    <property type="match status" value="1"/>
</dbReference>
<evidence type="ECO:0000313" key="5">
    <source>
        <dbReference type="EMBL" id="KZL21751.1"/>
    </source>
</evidence>
<dbReference type="InterPro" id="IPR006439">
    <property type="entry name" value="HAD-SF_hydro_IA"/>
</dbReference>
<dbReference type="PANTHER" id="PTHR46193:SF10">
    <property type="entry name" value="6-PHOSPHOGLUCONATE PHOSPHATASE"/>
    <property type="match status" value="1"/>
</dbReference>
<dbReference type="EC" id="3.1.3.-" evidence="5"/>
<dbReference type="PANTHER" id="PTHR46193">
    <property type="entry name" value="6-PHOSPHOGLUCONATE PHOSPHATASE"/>
    <property type="match status" value="1"/>
</dbReference>
<dbReference type="GO" id="GO:0046872">
    <property type="term" value="F:metal ion binding"/>
    <property type="evidence" value="ECO:0007669"/>
    <property type="project" value="UniProtKB-KW"/>
</dbReference>